<reference evidence="6 7" key="1">
    <citation type="submission" date="2016-04" db="EMBL/GenBank/DDBJ databases">
        <title>Complete genome sequence and analysis of deep-sea sediment isolate, Amycolatopsis sp. WP1.</title>
        <authorList>
            <person name="Wang H."/>
            <person name="Chen S."/>
            <person name="Wu Q."/>
        </authorList>
    </citation>
    <scope>NUCLEOTIDE SEQUENCE [LARGE SCALE GENOMIC DNA]</scope>
    <source>
        <strain evidence="6 7">WP1</strain>
    </source>
</reference>
<gene>
    <name evidence="6" type="ORF">A4R43_01630</name>
</gene>
<keyword evidence="4 5" id="KW-0408">Iron</keyword>
<feature type="binding site" description="distal binding residue" evidence="5">
    <location>
        <position position="49"/>
    </location>
    <ligand>
        <name>heme</name>
        <dbReference type="ChEBI" id="CHEBI:30413"/>
    </ligand>
    <ligandPart>
        <name>Fe</name>
        <dbReference type="ChEBI" id="CHEBI:18248"/>
    </ligandPart>
</feature>
<dbReference type="KEGG" id="aab:A4R43_01630"/>
<dbReference type="InterPro" id="IPR009050">
    <property type="entry name" value="Globin-like_sf"/>
</dbReference>
<keyword evidence="2 5" id="KW-0349">Heme</keyword>
<evidence type="ECO:0000256" key="1">
    <source>
        <dbReference type="ARBA" id="ARBA00022448"/>
    </source>
</evidence>
<evidence type="ECO:0000256" key="3">
    <source>
        <dbReference type="ARBA" id="ARBA00022723"/>
    </source>
</evidence>
<sequence>MGDTGPTVYEWAGGAEAWHRLTEVFYQKVVKDELLAPLFAHMEPDHPEHVALMLGEVFGGPADYTERFGGYPRLVARHRGRDIQPEQRARWVELMLETADEVGLPDDAPFRSAFVAYLEFGSRRAMANSKPGATPGRRETLKLWGWGEAAPGEE</sequence>
<accession>A0A344L009</accession>
<dbReference type="CDD" id="cd14775">
    <property type="entry name" value="TrHb2_O-like"/>
    <property type="match status" value="1"/>
</dbReference>
<keyword evidence="7" id="KW-1185">Reference proteome</keyword>
<dbReference type="SUPFAM" id="SSF46458">
    <property type="entry name" value="Globin-like"/>
    <property type="match status" value="1"/>
</dbReference>
<dbReference type="AlphaFoldDB" id="A0A344L009"/>
<dbReference type="GO" id="GO:0020037">
    <property type="term" value="F:heme binding"/>
    <property type="evidence" value="ECO:0007669"/>
    <property type="project" value="InterPro"/>
</dbReference>
<protein>
    <submittedName>
        <fullName evidence="6">Oxidoreductase</fullName>
    </submittedName>
</protein>
<evidence type="ECO:0000313" key="6">
    <source>
        <dbReference type="EMBL" id="AXB41383.1"/>
    </source>
</evidence>
<proteinExistence type="predicted"/>
<evidence type="ECO:0000256" key="5">
    <source>
        <dbReference type="PIRSR" id="PIRSR601486-1"/>
    </source>
</evidence>
<dbReference type="OrthoDB" id="9798157at2"/>
<dbReference type="RefSeq" id="WP_113690639.1">
    <property type="nucleotide sequence ID" value="NZ_CP015163.1"/>
</dbReference>
<dbReference type="GO" id="GO:0019825">
    <property type="term" value="F:oxygen binding"/>
    <property type="evidence" value="ECO:0007669"/>
    <property type="project" value="InterPro"/>
</dbReference>
<dbReference type="Gene3D" id="1.10.490.10">
    <property type="entry name" value="Globins"/>
    <property type="match status" value="1"/>
</dbReference>
<evidence type="ECO:0000256" key="2">
    <source>
        <dbReference type="ARBA" id="ARBA00022617"/>
    </source>
</evidence>
<evidence type="ECO:0000256" key="4">
    <source>
        <dbReference type="ARBA" id="ARBA00023004"/>
    </source>
</evidence>
<organism evidence="6 7">
    <name type="scientific">Amycolatopsis albispora</name>
    <dbReference type="NCBI Taxonomy" id="1804986"/>
    <lineage>
        <taxon>Bacteria</taxon>
        <taxon>Bacillati</taxon>
        <taxon>Actinomycetota</taxon>
        <taxon>Actinomycetes</taxon>
        <taxon>Pseudonocardiales</taxon>
        <taxon>Pseudonocardiaceae</taxon>
        <taxon>Amycolatopsis</taxon>
    </lineage>
</organism>
<dbReference type="InterPro" id="IPR001486">
    <property type="entry name" value="Hemoglobin_trunc"/>
</dbReference>
<keyword evidence="3 5" id="KW-0479">Metal-binding</keyword>
<dbReference type="InterPro" id="IPR012292">
    <property type="entry name" value="Globin/Proto"/>
</dbReference>
<dbReference type="Proteomes" id="UP000250434">
    <property type="component" value="Chromosome"/>
</dbReference>
<dbReference type="GO" id="GO:0046872">
    <property type="term" value="F:metal ion binding"/>
    <property type="evidence" value="ECO:0007669"/>
    <property type="project" value="UniProtKB-KW"/>
</dbReference>
<dbReference type="Pfam" id="PF01152">
    <property type="entry name" value="Bac_globin"/>
    <property type="match status" value="1"/>
</dbReference>
<name>A0A344L009_9PSEU</name>
<evidence type="ECO:0000313" key="7">
    <source>
        <dbReference type="Proteomes" id="UP000250434"/>
    </source>
</evidence>
<keyword evidence="1" id="KW-0813">Transport</keyword>
<dbReference type="EMBL" id="CP015163">
    <property type="protein sequence ID" value="AXB41383.1"/>
    <property type="molecule type" value="Genomic_DNA"/>
</dbReference>